<proteinExistence type="predicted"/>
<reference evidence="2 3" key="1">
    <citation type="submission" date="2021-06" db="EMBL/GenBank/DDBJ databases">
        <title>Caerostris darwini draft genome.</title>
        <authorList>
            <person name="Kono N."/>
            <person name="Arakawa K."/>
        </authorList>
    </citation>
    <scope>NUCLEOTIDE SEQUENCE [LARGE SCALE GENOMIC DNA]</scope>
</reference>
<dbReference type="EMBL" id="BPLQ01006835">
    <property type="protein sequence ID" value="GIY25521.1"/>
    <property type="molecule type" value="Genomic_DNA"/>
</dbReference>
<comment type="caution">
    <text evidence="2">The sequence shown here is derived from an EMBL/GenBank/DDBJ whole genome shotgun (WGS) entry which is preliminary data.</text>
</comment>
<evidence type="ECO:0000256" key="1">
    <source>
        <dbReference type="SAM" id="MobiDB-lite"/>
    </source>
</evidence>
<protein>
    <submittedName>
        <fullName evidence="2">Uncharacterized protein</fullName>
    </submittedName>
</protein>
<dbReference type="Proteomes" id="UP001054837">
    <property type="component" value="Unassembled WGS sequence"/>
</dbReference>
<sequence length="80" mass="8916">MRCRILFETAAPRSSLYFDLQGGGIDWKDDRVGGKGSVFAARGWVRPPGASNEMEISERSSSSLSEIEKGRRNLKRRGNN</sequence>
<organism evidence="2 3">
    <name type="scientific">Caerostris darwini</name>
    <dbReference type="NCBI Taxonomy" id="1538125"/>
    <lineage>
        <taxon>Eukaryota</taxon>
        <taxon>Metazoa</taxon>
        <taxon>Ecdysozoa</taxon>
        <taxon>Arthropoda</taxon>
        <taxon>Chelicerata</taxon>
        <taxon>Arachnida</taxon>
        <taxon>Araneae</taxon>
        <taxon>Araneomorphae</taxon>
        <taxon>Entelegynae</taxon>
        <taxon>Araneoidea</taxon>
        <taxon>Araneidae</taxon>
        <taxon>Caerostris</taxon>
    </lineage>
</organism>
<name>A0AAV4RXD2_9ARAC</name>
<feature type="region of interest" description="Disordered" evidence="1">
    <location>
        <begin position="50"/>
        <end position="80"/>
    </location>
</feature>
<dbReference type="AlphaFoldDB" id="A0AAV4RXD2"/>
<evidence type="ECO:0000313" key="3">
    <source>
        <dbReference type="Proteomes" id="UP001054837"/>
    </source>
</evidence>
<keyword evidence="3" id="KW-1185">Reference proteome</keyword>
<evidence type="ECO:0000313" key="2">
    <source>
        <dbReference type="EMBL" id="GIY25521.1"/>
    </source>
</evidence>
<accession>A0AAV4RXD2</accession>
<gene>
    <name evidence="2" type="ORF">CDAR_34731</name>
</gene>
<feature type="compositionally biased region" description="Low complexity" evidence="1">
    <location>
        <begin position="51"/>
        <end position="65"/>
    </location>
</feature>